<feature type="domain" description="Chaplin" evidence="9">
    <location>
        <begin position="39"/>
        <end position="79"/>
    </location>
</feature>
<evidence type="ECO:0000256" key="4">
    <source>
        <dbReference type="ARBA" id="ARBA00022729"/>
    </source>
</evidence>
<keyword evidence="3" id="KW-0964">Secreted</keyword>
<feature type="chain" id="PRO_5020984530" evidence="8">
    <location>
        <begin position="28"/>
        <end position="80"/>
    </location>
</feature>
<keyword evidence="2" id="KW-0134">Cell wall</keyword>
<dbReference type="EMBL" id="SMKI01000184">
    <property type="protein sequence ID" value="TDC73757.1"/>
    <property type="molecule type" value="Genomic_DNA"/>
</dbReference>
<dbReference type="AlphaFoldDB" id="A0A4R4T9I6"/>
<evidence type="ECO:0000256" key="7">
    <source>
        <dbReference type="PROSITE-ProRule" id="PRU01232"/>
    </source>
</evidence>
<reference evidence="10 11" key="1">
    <citation type="submission" date="2019-03" db="EMBL/GenBank/DDBJ databases">
        <title>Draft genome sequences of novel Actinobacteria.</title>
        <authorList>
            <person name="Sahin N."/>
            <person name="Ay H."/>
            <person name="Saygin H."/>
        </authorList>
    </citation>
    <scope>NUCLEOTIDE SEQUENCE [LARGE SCALE GENOMIC DNA]</scope>
    <source>
        <strain evidence="10 11">DSM 41900</strain>
    </source>
</reference>
<gene>
    <name evidence="10" type="ORF">E1283_18195</name>
</gene>
<evidence type="ECO:0000256" key="6">
    <source>
        <dbReference type="ARBA" id="ARBA00023087"/>
    </source>
</evidence>
<comment type="subcellular location">
    <subcellularLocation>
        <location evidence="1">Secreted</location>
        <location evidence="1">Cell wall</location>
    </subcellularLocation>
</comment>
<keyword evidence="5" id="KW-0130">Cell adhesion</keyword>
<proteinExistence type="predicted"/>
<name>A0A4R4T9I6_9ACTN</name>
<evidence type="ECO:0000256" key="8">
    <source>
        <dbReference type="SAM" id="SignalP"/>
    </source>
</evidence>
<accession>A0A4R4T9I6</accession>
<evidence type="ECO:0000256" key="5">
    <source>
        <dbReference type="ARBA" id="ARBA00022889"/>
    </source>
</evidence>
<organism evidence="10 11">
    <name type="scientific">Streptomyces hainanensis</name>
    <dbReference type="NCBI Taxonomy" id="402648"/>
    <lineage>
        <taxon>Bacteria</taxon>
        <taxon>Bacillati</taxon>
        <taxon>Actinomycetota</taxon>
        <taxon>Actinomycetes</taxon>
        <taxon>Kitasatosporales</taxon>
        <taxon>Streptomycetaceae</taxon>
        <taxon>Streptomyces</taxon>
    </lineage>
</organism>
<evidence type="ECO:0000259" key="9">
    <source>
        <dbReference type="PROSITE" id="PS51884"/>
    </source>
</evidence>
<evidence type="ECO:0000313" key="10">
    <source>
        <dbReference type="EMBL" id="TDC73757.1"/>
    </source>
</evidence>
<protein>
    <submittedName>
        <fullName evidence="10">Chaplin</fullName>
    </submittedName>
</protein>
<sequence>MNTAKKAALVLAATGVTLGGAAGSAFASGADASGAAIGSPGVVSGNNIQVPVAIPIQVVGNSINVVGILNPVFGNAGFIR</sequence>
<feature type="signal peptide" evidence="8">
    <location>
        <begin position="1"/>
        <end position="27"/>
    </location>
</feature>
<dbReference type="GO" id="GO:0007155">
    <property type="term" value="P:cell adhesion"/>
    <property type="evidence" value="ECO:0007669"/>
    <property type="project" value="UniProtKB-KW"/>
</dbReference>
<evidence type="ECO:0000256" key="3">
    <source>
        <dbReference type="ARBA" id="ARBA00022525"/>
    </source>
</evidence>
<evidence type="ECO:0000256" key="2">
    <source>
        <dbReference type="ARBA" id="ARBA00022512"/>
    </source>
</evidence>
<keyword evidence="11" id="KW-1185">Reference proteome</keyword>
<dbReference type="Proteomes" id="UP000295345">
    <property type="component" value="Unassembled WGS sequence"/>
</dbReference>
<comment type="caution">
    <text evidence="10">The sequence shown here is derived from an EMBL/GenBank/DDBJ whole genome shotgun (WGS) entry which is preliminary data.</text>
</comment>
<dbReference type="InterPro" id="IPR005528">
    <property type="entry name" value="ChpA-H"/>
</dbReference>
<dbReference type="RefSeq" id="WP_132819130.1">
    <property type="nucleotide sequence ID" value="NZ_SMKI01000184.1"/>
</dbReference>
<evidence type="ECO:0000256" key="1">
    <source>
        <dbReference type="ARBA" id="ARBA00004191"/>
    </source>
</evidence>
<dbReference type="Pfam" id="PF03777">
    <property type="entry name" value="ChpA-C"/>
    <property type="match status" value="1"/>
</dbReference>
<keyword evidence="4 8" id="KW-0732">Signal</keyword>
<dbReference type="PROSITE" id="PS51884">
    <property type="entry name" value="CHAPLIN"/>
    <property type="match status" value="1"/>
</dbReference>
<keyword evidence="6 7" id="KW-0034">Amyloid</keyword>
<evidence type="ECO:0000313" key="11">
    <source>
        <dbReference type="Proteomes" id="UP000295345"/>
    </source>
</evidence>